<dbReference type="SMART" id="SM00862">
    <property type="entry name" value="Trans_reg_C"/>
    <property type="match status" value="1"/>
</dbReference>
<proteinExistence type="predicted"/>
<dbReference type="InterPro" id="IPR001867">
    <property type="entry name" value="OmpR/PhoB-type_DNA-bd"/>
</dbReference>
<evidence type="ECO:0000313" key="11">
    <source>
        <dbReference type="Proteomes" id="UP000245056"/>
    </source>
</evidence>
<dbReference type="InterPro" id="IPR011006">
    <property type="entry name" value="CheY-like_superfamily"/>
</dbReference>
<dbReference type="Pfam" id="PF00072">
    <property type="entry name" value="Response_reg"/>
    <property type="match status" value="1"/>
</dbReference>
<dbReference type="SUPFAM" id="SSF52172">
    <property type="entry name" value="CheY-like"/>
    <property type="match status" value="1"/>
</dbReference>
<evidence type="ECO:0000256" key="4">
    <source>
        <dbReference type="ARBA" id="ARBA00023125"/>
    </source>
</evidence>
<dbReference type="GO" id="GO:0000976">
    <property type="term" value="F:transcription cis-regulatory region binding"/>
    <property type="evidence" value="ECO:0007669"/>
    <property type="project" value="TreeGrafter"/>
</dbReference>
<evidence type="ECO:0000256" key="2">
    <source>
        <dbReference type="ARBA" id="ARBA00023012"/>
    </source>
</evidence>
<keyword evidence="5" id="KW-0804">Transcription</keyword>
<dbReference type="OrthoDB" id="9802426at2"/>
<evidence type="ECO:0000256" key="6">
    <source>
        <dbReference type="PROSITE-ProRule" id="PRU00169"/>
    </source>
</evidence>
<feature type="domain" description="OmpR/PhoB-type" evidence="9">
    <location>
        <begin position="125"/>
        <end position="222"/>
    </location>
</feature>
<keyword evidence="2" id="KW-0902">Two-component regulatory system</keyword>
<accession>A0A2U2D3N8</accession>
<dbReference type="GO" id="GO:0032993">
    <property type="term" value="C:protein-DNA complex"/>
    <property type="evidence" value="ECO:0007669"/>
    <property type="project" value="TreeGrafter"/>
</dbReference>
<keyword evidence="1 6" id="KW-0597">Phosphoprotein</keyword>
<dbReference type="PROSITE" id="PS50110">
    <property type="entry name" value="RESPONSE_REGULATORY"/>
    <property type="match status" value="1"/>
</dbReference>
<evidence type="ECO:0000256" key="5">
    <source>
        <dbReference type="ARBA" id="ARBA00023163"/>
    </source>
</evidence>
<comment type="caution">
    <text evidence="10">The sequence shown here is derived from an EMBL/GenBank/DDBJ whole genome shotgun (WGS) entry which is preliminary data.</text>
</comment>
<dbReference type="GO" id="GO:0006355">
    <property type="term" value="P:regulation of DNA-templated transcription"/>
    <property type="evidence" value="ECO:0007669"/>
    <property type="project" value="InterPro"/>
</dbReference>
<sequence length="224" mass="25225">MRILVVEDHKDILANISEYFTLKGYEVVSALDGLTGLRLAVLGNFDAIILDLMLPGMDGNLICKKLREDSRQHVPVLMLTARDQLEDRLAGLSVGADDYIVKPFALSELVARVEAVAWRSTGMRKNVLKVHDLTYDLDSLEVRRAGTLLKLNQTGRVLLELLMRKSPSVVKRKEFEQALWGDNTPESDSLRSSLYTLRKIIDKPFDLTLLHTVHGVGYKLQSPR</sequence>
<feature type="DNA-binding region" description="OmpR/PhoB-type" evidence="7">
    <location>
        <begin position="125"/>
        <end position="222"/>
    </location>
</feature>
<gene>
    <name evidence="10" type="ORF">C9I49_21530</name>
</gene>
<dbReference type="FunFam" id="3.40.50.2300:FF:000001">
    <property type="entry name" value="DNA-binding response regulator PhoB"/>
    <property type="match status" value="1"/>
</dbReference>
<evidence type="ECO:0000259" key="8">
    <source>
        <dbReference type="PROSITE" id="PS50110"/>
    </source>
</evidence>
<evidence type="ECO:0000259" key="9">
    <source>
        <dbReference type="PROSITE" id="PS51755"/>
    </source>
</evidence>
<dbReference type="RefSeq" id="WP_109521859.1">
    <property type="nucleotide sequence ID" value="NZ_QFAW01000034.1"/>
</dbReference>
<organism evidence="10 11">
    <name type="scientific">Pseudomonas prosekii</name>
    <dbReference type="NCBI Taxonomy" id="1148509"/>
    <lineage>
        <taxon>Bacteria</taxon>
        <taxon>Pseudomonadati</taxon>
        <taxon>Pseudomonadota</taxon>
        <taxon>Gammaproteobacteria</taxon>
        <taxon>Pseudomonadales</taxon>
        <taxon>Pseudomonadaceae</taxon>
        <taxon>Pseudomonas</taxon>
    </lineage>
</organism>
<name>A0A2U2D3N8_9PSED</name>
<evidence type="ECO:0000256" key="1">
    <source>
        <dbReference type="ARBA" id="ARBA00022553"/>
    </source>
</evidence>
<dbReference type="PANTHER" id="PTHR48111:SF22">
    <property type="entry name" value="REGULATOR OF RPOS"/>
    <property type="match status" value="1"/>
</dbReference>
<feature type="modified residue" description="4-aspartylphosphate" evidence="6">
    <location>
        <position position="51"/>
    </location>
</feature>
<reference evidence="10 11" key="1">
    <citation type="submission" date="2018-05" db="EMBL/GenBank/DDBJ databases">
        <title>Genome sequences of two Antarctic strains of Pseudomonas prosekii: insights into adaptation to extreme conditions.</title>
        <authorList>
            <person name="Snopkova K."/>
            <person name="Dufkova K."/>
            <person name="Cejkova D."/>
            <person name="Sedlacek I."/>
            <person name="Smajs D."/>
        </authorList>
    </citation>
    <scope>NUCLEOTIDE SEQUENCE [LARGE SCALE GENOMIC DNA]</scope>
    <source>
        <strain evidence="10 11">P2673</strain>
    </source>
</reference>
<evidence type="ECO:0000256" key="3">
    <source>
        <dbReference type="ARBA" id="ARBA00023015"/>
    </source>
</evidence>
<dbReference type="EMBL" id="QFAW01000034">
    <property type="protein sequence ID" value="PWE41409.1"/>
    <property type="molecule type" value="Genomic_DNA"/>
</dbReference>
<dbReference type="SMART" id="SM00448">
    <property type="entry name" value="REC"/>
    <property type="match status" value="1"/>
</dbReference>
<evidence type="ECO:0000256" key="7">
    <source>
        <dbReference type="PROSITE-ProRule" id="PRU01091"/>
    </source>
</evidence>
<dbReference type="GO" id="GO:0000156">
    <property type="term" value="F:phosphorelay response regulator activity"/>
    <property type="evidence" value="ECO:0007669"/>
    <property type="project" value="TreeGrafter"/>
</dbReference>
<dbReference type="Proteomes" id="UP000245056">
    <property type="component" value="Unassembled WGS sequence"/>
</dbReference>
<keyword evidence="4 7" id="KW-0238">DNA-binding</keyword>
<dbReference type="Gene3D" id="1.10.10.10">
    <property type="entry name" value="Winged helix-like DNA-binding domain superfamily/Winged helix DNA-binding domain"/>
    <property type="match status" value="1"/>
</dbReference>
<evidence type="ECO:0000313" key="10">
    <source>
        <dbReference type="EMBL" id="PWE41409.1"/>
    </source>
</evidence>
<dbReference type="Gene3D" id="6.10.250.690">
    <property type="match status" value="1"/>
</dbReference>
<dbReference type="Gene3D" id="3.40.50.2300">
    <property type="match status" value="1"/>
</dbReference>
<dbReference type="InterPro" id="IPR039420">
    <property type="entry name" value="WalR-like"/>
</dbReference>
<dbReference type="GO" id="GO:0005829">
    <property type="term" value="C:cytosol"/>
    <property type="evidence" value="ECO:0007669"/>
    <property type="project" value="TreeGrafter"/>
</dbReference>
<feature type="domain" description="Response regulatory" evidence="8">
    <location>
        <begin position="2"/>
        <end position="117"/>
    </location>
</feature>
<dbReference type="PANTHER" id="PTHR48111">
    <property type="entry name" value="REGULATOR OF RPOS"/>
    <property type="match status" value="1"/>
</dbReference>
<dbReference type="CDD" id="cd17574">
    <property type="entry name" value="REC_OmpR"/>
    <property type="match status" value="1"/>
</dbReference>
<dbReference type="InterPro" id="IPR036388">
    <property type="entry name" value="WH-like_DNA-bd_sf"/>
</dbReference>
<keyword evidence="3" id="KW-0805">Transcription regulation</keyword>
<dbReference type="CDD" id="cd00383">
    <property type="entry name" value="trans_reg_C"/>
    <property type="match status" value="1"/>
</dbReference>
<dbReference type="FunFam" id="1.10.10.10:FF:000058">
    <property type="entry name" value="DNA-binding response OmpR family regulator"/>
    <property type="match status" value="1"/>
</dbReference>
<dbReference type="AlphaFoldDB" id="A0A2U2D3N8"/>
<dbReference type="Pfam" id="PF00486">
    <property type="entry name" value="Trans_reg_C"/>
    <property type="match status" value="1"/>
</dbReference>
<dbReference type="InterPro" id="IPR001789">
    <property type="entry name" value="Sig_transdc_resp-reg_receiver"/>
</dbReference>
<dbReference type="PROSITE" id="PS51755">
    <property type="entry name" value="OMPR_PHOB"/>
    <property type="match status" value="1"/>
</dbReference>
<protein>
    <submittedName>
        <fullName evidence="10">DNA-binding response regulator</fullName>
    </submittedName>
</protein>